<dbReference type="EMBL" id="WNWS01000253">
    <property type="protein sequence ID" value="KAE9973025.1"/>
    <property type="molecule type" value="Genomic_DNA"/>
</dbReference>
<proteinExistence type="predicted"/>
<evidence type="ECO:0008006" key="3">
    <source>
        <dbReference type="Google" id="ProtNLM"/>
    </source>
</evidence>
<dbReference type="AlphaFoldDB" id="A0A8H3UMV2"/>
<dbReference type="Proteomes" id="UP000447873">
    <property type="component" value="Unassembled WGS sequence"/>
</dbReference>
<evidence type="ECO:0000313" key="1">
    <source>
        <dbReference type="EMBL" id="KAE9973025.1"/>
    </source>
</evidence>
<reference evidence="1 2" key="1">
    <citation type="submission" date="2018-12" db="EMBL/GenBank/DDBJ databases">
        <title>Venturia inaequalis Genome Resource.</title>
        <authorList>
            <person name="Lichtner F.J."/>
        </authorList>
    </citation>
    <scope>NUCLEOTIDE SEQUENCE [LARGE SCALE GENOMIC DNA]</scope>
    <source>
        <strain evidence="1 2">120213</strain>
    </source>
</reference>
<name>A0A8H3UMV2_VENIN</name>
<accession>A0A8H3UMV2</accession>
<evidence type="ECO:0000313" key="2">
    <source>
        <dbReference type="Proteomes" id="UP000447873"/>
    </source>
</evidence>
<protein>
    <recommendedName>
        <fullName evidence="3">F-box domain-containing protein</fullName>
    </recommendedName>
</protein>
<sequence>MPHLPTEILLQVIDNLVAFGPATPVAIDARDIRTRALCSLLTVSRTLHSVAKRHLWTSCMYIDSPHRLELLLRSLNNPPFSFELRPLITSLYLSPYHGNIENPKIAKHIIDLFTLIGPNLRRLVSNIPLRSLHPEEDMNLVRPVLRRAHTQLVNLEEFTSVTDELFLATKPDHWNNEPELDVWTLWPKLRRLALYNVLVSERWADDIKSMAHLETLALTRADGLAQFPLPQIFAQRDHFHTLRILIINESNFNFNDDVNMGLGETYESSNGDEVAVPNILDYKGTVEIVNVPVTMYGGLENSMKGIQRRVRDAALEDTLWAGEGWWTGIDAAMKYRKSPKTRWLY</sequence>
<organism evidence="1 2">
    <name type="scientific">Venturia inaequalis</name>
    <name type="common">Apple scab fungus</name>
    <dbReference type="NCBI Taxonomy" id="5025"/>
    <lineage>
        <taxon>Eukaryota</taxon>
        <taxon>Fungi</taxon>
        <taxon>Dikarya</taxon>
        <taxon>Ascomycota</taxon>
        <taxon>Pezizomycotina</taxon>
        <taxon>Dothideomycetes</taxon>
        <taxon>Pleosporomycetidae</taxon>
        <taxon>Venturiales</taxon>
        <taxon>Venturiaceae</taxon>
        <taxon>Venturia</taxon>
    </lineage>
</organism>
<comment type="caution">
    <text evidence="1">The sequence shown here is derived from an EMBL/GenBank/DDBJ whole genome shotgun (WGS) entry which is preliminary data.</text>
</comment>
<gene>
    <name evidence="1" type="ORF">EG328_004637</name>
</gene>